<protein>
    <submittedName>
        <fullName evidence="2">Uncharacterized protein</fullName>
    </submittedName>
</protein>
<proteinExistence type="predicted"/>
<feature type="transmembrane region" description="Helical" evidence="1">
    <location>
        <begin position="203"/>
        <end position="224"/>
    </location>
</feature>
<dbReference type="Proteomes" id="UP000823633">
    <property type="component" value="Unassembled WGS sequence"/>
</dbReference>
<name>A0A9D9H9I3_9SPIR</name>
<evidence type="ECO:0000313" key="2">
    <source>
        <dbReference type="EMBL" id="MBO8442919.1"/>
    </source>
</evidence>
<keyword evidence="1" id="KW-1133">Transmembrane helix</keyword>
<dbReference type="EMBL" id="JADIMU010000026">
    <property type="protein sequence ID" value="MBO8442919.1"/>
    <property type="molecule type" value="Genomic_DNA"/>
</dbReference>
<feature type="transmembrane region" description="Helical" evidence="1">
    <location>
        <begin position="153"/>
        <end position="171"/>
    </location>
</feature>
<accession>A0A9D9H9I3</accession>
<sequence>MEKKEMFEEFKGRVDEILDHYEELERLSFTARLRNGTRFAFDFDIDSFNRSGERGRTRTPSRPVSVFNAVIDIIACVMAICLLIVHVANSDAGAATVLAFTSAIVLFAVSAVYHLFDERMARTVKVLFLVRMGLLSLTFALVSGAVVSLSGGSALLAFPITLLFASLALFLTSLGTSGGFRAASAVLALMSLAAILFSGSRTGLVILTQALMCLSALVPASLPAQKSRMLDGCRTNGIFLAVALAAFFLLTLTL</sequence>
<feature type="transmembrane region" description="Helical" evidence="1">
    <location>
        <begin position="66"/>
        <end position="88"/>
    </location>
</feature>
<feature type="transmembrane region" description="Helical" evidence="1">
    <location>
        <begin position="94"/>
        <end position="116"/>
    </location>
</feature>
<feature type="transmembrane region" description="Helical" evidence="1">
    <location>
        <begin position="178"/>
        <end position="197"/>
    </location>
</feature>
<reference evidence="2" key="1">
    <citation type="submission" date="2020-10" db="EMBL/GenBank/DDBJ databases">
        <authorList>
            <person name="Gilroy R."/>
        </authorList>
    </citation>
    <scope>NUCLEOTIDE SEQUENCE</scope>
    <source>
        <strain evidence="2">11167</strain>
    </source>
</reference>
<dbReference type="AlphaFoldDB" id="A0A9D9H9I3"/>
<evidence type="ECO:0000256" key="1">
    <source>
        <dbReference type="SAM" id="Phobius"/>
    </source>
</evidence>
<comment type="caution">
    <text evidence="2">The sequence shown here is derived from an EMBL/GenBank/DDBJ whole genome shotgun (WGS) entry which is preliminary data.</text>
</comment>
<evidence type="ECO:0000313" key="3">
    <source>
        <dbReference type="Proteomes" id="UP000823633"/>
    </source>
</evidence>
<reference evidence="2" key="2">
    <citation type="journal article" date="2021" name="PeerJ">
        <title>Extensive microbial diversity within the chicken gut microbiome revealed by metagenomics and culture.</title>
        <authorList>
            <person name="Gilroy R."/>
            <person name="Ravi A."/>
            <person name="Getino M."/>
            <person name="Pursley I."/>
            <person name="Horton D.L."/>
            <person name="Alikhan N.F."/>
            <person name="Baker D."/>
            <person name="Gharbi K."/>
            <person name="Hall N."/>
            <person name="Watson M."/>
            <person name="Adriaenssens E.M."/>
            <person name="Foster-Nyarko E."/>
            <person name="Jarju S."/>
            <person name="Secka A."/>
            <person name="Antonio M."/>
            <person name="Oren A."/>
            <person name="Chaudhuri R.R."/>
            <person name="La Ragione R."/>
            <person name="Hildebrand F."/>
            <person name="Pallen M.J."/>
        </authorList>
    </citation>
    <scope>NUCLEOTIDE SEQUENCE</scope>
    <source>
        <strain evidence="2">11167</strain>
    </source>
</reference>
<keyword evidence="1" id="KW-0472">Membrane</keyword>
<keyword evidence="1" id="KW-0812">Transmembrane</keyword>
<feature type="transmembrane region" description="Helical" evidence="1">
    <location>
        <begin position="236"/>
        <end position="253"/>
    </location>
</feature>
<feature type="transmembrane region" description="Helical" evidence="1">
    <location>
        <begin position="128"/>
        <end position="147"/>
    </location>
</feature>
<gene>
    <name evidence="2" type="ORF">IAC42_04090</name>
</gene>
<organism evidence="2 3">
    <name type="scientific">Candidatus Aphodenecus pullistercoris</name>
    <dbReference type="NCBI Taxonomy" id="2840669"/>
    <lineage>
        <taxon>Bacteria</taxon>
        <taxon>Pseudomonadati</taxon>
        <taxon>Spirochaetota</taxon>
        <taxon>Spirochaetia</taxon>
        <taxon>Spirochaetales</taxon>
        <taxon>Candidatus Aphodenecus</taxon>
    </lineage>
</organism>